<keyword evidence="3" id="KW-1185">Reference proteome</keyword>
<evidence type="ECO:0000313" key="2">
    <source>
        <dbReference type="EMBL" id="SDJ38780.1"/>
    </source>
</evidence>
<organism evidence="2 3">
    <name type="scientific">Ferrimonas sediminum</name>
    <dbReference type="NCBI Taxonomy" id="718193"/>
    <lineage>
        <taxon>Bacteria</taxon>
        <taxon>Pseudomonadati</taxon>
        <taxon>Pseudomonadota</taxon>
        <taxon>Gammaproteobacteria</taxon>
        <taxon>Alteromonadales</taxon>
        <taxon>Ferrimonadaceae</taxon>
        <taxon>Ferrimonas</taxon>
    </lineage>
</organism>
<dbReference type="EMBL" id="FNEM01000007">
    <property type="protein sequence ID" value="SDJ38780.1"/>
    <property type="molecule type" value="Genomic_DNA"/>
</dbReference>
<dbReference type="RefSeq" id="WP_176819274.1">
    <property type="nucleotide sequence ID" value="NZ_FNEM01000007.1"/>
</dbReference>
<dbReference type="Proteomes" id="UP000199527">
    <property type="component" value="Unassembled WGS sequence"/>
</dbReference>
<name>A0A1G8TDN4_9GAMM</name>
<evidence type="ECO:0000313" key="3">
    <source>
        <dbReference type="Proteomes" id="UP000199527"/>
    </source>
</evidence>
<reference evidence="3" key="1">
    <citation type="submission" date="2016-10" db="EMBL/GenBank/DDBJ databases">
        <authorList>
            <person name="Varghese N."/>
            <person name="Submissions S."/>
        </authorList>
    </citation>
    <scope>NUCLEOTIDE SEQUENCE [LARGE SCALE GENOMIC DNA]</scope>
    <source>
        <strain evidence="3">DSM 23317</strain>
    </source>
</reference>
<gene>
    <name evidence="2" type="ORF">SAMN04488540_107168</name>
</gene>
<feature type="region of interest" description="Disordered" evidence="1">
    <location>
        <begin position="1"/>
        <end position="50"/>
    </location>
</feature>
<protein>
    <submittedName>
        <fullName evidence="2">Uncharacterized protein</fullName>
    </submittedName>
</protein>
<evidence type="ECO:0000256" key="1">
    <source>
        <dbReference type="SAM" id="MobiDB-lite"/>
    </source>
</evidence>
<dbReference type="AlphaFoldDB" id="A0A1G8TDN4"/>
<accession>A0A1G8TDN4</accession>
<sequence>MKSPTTERRDHDRRSHKERRGEVRFEEDKADRRHLSGRRSEDRLTSKIYA</sequence>
<proteinExistence type="predicted"/>